<name>A0AAD2DTD2_9LAMI</name>
<feature type="compositionally biased region" description="Acidic residues" evidence="1">
    <location>
        <begin position="1513"/>
        <end position="1522"/>
    </location>
</feature>
<feature type="domain" description="Nucleolar 27S pre-rRNA processing Urb2/Npa2 C-terminal" evidence="2">
    <location>
        <begin position="1853"/>
        <end position="2067"/>
    </location>
</feature>
<protein>
    <recommendedName>
        <fullName evidence="2">Nucleolar 27S pre-rRNA processing Urb2/Npa2 C-terminal domain-containing protein</fullName>
    </recommendedName>
</protein>
<evidence type="ECO:0000313" key="4">
    <source>
        <dbReference type="Proteomes" id="UP000834106"/>
    </source>
</evidence>
<reference evidence="3" key="1">
    <citation type="submission" date="2023-05" db="EMBL/GenBank/DDBJ databases">
        <authorList>
            <person name="Huff M."/>
        </authorList>
    </citation>
    <scope>NUCLEOTIDE SEQUENCE</scope>
</reference>
<proteinExistence type="predicted"/>
<dbReference type="Pfam" id="PF10441">
    <property type="entry name" value="Urb2"/>
    <property type="match status" value="1"/>
</dbReference>
<gene>
    <name evidence="3" type="ORF">FPE_LOCUS12904</name>
</gene>
<organism evidence="3 4">
    <name type="scientific">Fraxinus pennsylvanica</name>
    <dbReference type="NCBI Taxonomy" id="56036"/>
    <lineage>
        <taxon>Eukaryota</taxon>
        <taxon>Viridiplantae</taxon>
        <taxon>Streptophyta</taxon>
        <taxon>Embryophyta</taxon>
        <taxon>Tracheophyta</taxon>
        <taxon>Spermatophyta</taxon>
        <taxon>Magnoliopsida</taxon>
        <taxon>eudicotyledons</taxon>
        <taxon>Gunneridae</taxon>
        <taxon>Pentapetalae</taxon>
        <taxon>asterids</taxon>
        <taxon>lamiids</taxon>
        <taxon>Lamiales</taxon>
        <taxon>Oleaceae</taxon>
        <taxon>Oleeae</taxon>
        <taxon>Fraxinus</taxon>
    </lineage>
</organism>
<dbReference type="PANTHER" id="PTHR15682:SF2">
    <property type="entry name" value="UNHEALTHY RIBOSOME BIOGENESIS PROTEIN 2 HOMOLOG"/>
    <property type="match status" value="1"/>
</dbReference>
<dbReference type="Proteomes" id="UP000834106">
    <property type="component" value="Chromosome 7"/>
</dbReference>
<dbReference type="GO" id="GO:0005730">
    <property type="term" value="C:nucleolus"/>
    <property type="evidence" value="ECO:0007669"/>
    <property type="project" value="TreeGrafter"/>
</dbReference>
<dbReference type="EMBL" id="OU503042">
    <property type="protein sequence ID" value="CAI9765474.1"/>
    <property type="molecule type" value="Genomic_DNA"/>
</dbReference>
<feature type="compositionally biased region" description="Polar residues" evidence="1">
    <location>
        <begin position="1"/>
        <end position="14"/>
    </location>
</feature>
<dbReference type="PANTHER" id="PTHR15682">
    <property type="entry name" value="UNHEALTHY RIBOSOME BIOGENESIS PROTEIN 2 HOMOLOG"/>
    <property type="match status" value="1"/>
</dbReference>
<dbReference type="InterPro" id="IPR018849">
    <property type="entry name" value="Urb2/Npa2_C"/>
</dbReference>
<evidence type="ECO:0000313" key="3">
    <source>
        <dbReference type="EMBL" id="CAI9765474.1"/>
    </source>
</evidence>
<dbReference type="GO" id="GO:0042254">
    <property type="term" value="P:ribosome biogenesis"/>
    <property type="evidence" value="ECO:0007669"/>
    <property type="project" value="TreeGrafter"/>
</dbReference>
<evidence type="ECO:0000256" key="1">
    <source>
        <dbReference type="SAM" id="MobiDB-lite"/>
    </source>
</evidence>
<feature type="region of interest" description="Disordered" evidence="1">
    <location>
        <begin position="1513"/>
        <end position="1539"/>
    </location>
</feature>
<evidence type="ECO:0000259" key="2">
    <source>
        <dbReference type="Pfam" id="PF10441"/>
    </source>
</evidence>
<sequence>MADYNSTLESASTNKMKNEKKKRKQTSIEINELEKEAQEYSGGPSKIPRIDESEREIIETNTKLEEDSPWRNLQLILFLQNKNIDLLKKVDLAFSYVNSIANEAADDIGQRPEMINTYRVLVFLNNWVQSVLISSEKKMRHGDNKAEYEFSSALCLDIRGWKILQFCLEKSQNLHVSLTFSRDLLRVIYCIARDILSHIDNVTSCCELALSCEQLELYDTVLNCISSIFSSHGGVSNENLDLWIFVLKAVLELALRLVKDKLDSCKAGNLFMQLPCSLLEPFAKFLRVHPTRKSGFRDFIDQLLEPLLHLLVVLHSDFCGRNSECRRNLSKLAEEVLAQGIFHPAHVDGFLCLQSTGRYKSSFDGTLSEEKLVNKSYHRHLFDKLEKIVANKNEYALGGLGQLLHLFVSSVTKQKGTSVGRGGSGGSEISSTNNVPENFSLTRMVNSENRPSSNGVDAEIRKSVFEFFVHIMEPLITEINKYLHVDGELGSMLMDVSCMLRAINNLLACIVHEKVYVRTEDNSEGASFMFLRLLYDLLVSFSAKINDVTASSFGSEKILHREVLISTRREIIASVHHLLDIEYKVVDDDLESLWTMIFSSVACSNSSIDVLDQSVLSSEILSLGCRLVDLYSELRQVNSSIFALCRAVRHFVSLLGDNKARTSSHAYSSYPNSLSMMLCSPEFRLSLSNAIESIPEGQASGCIQQLSSDIMESLQWMKVDCQLDSGDELMKSSPSSYDSLHFKLQAELIGRALSEVYSIIVDSITVSSGNSYLVGVSVKNLIEHCRPSLSCLVSLQPDNIKEFSNLFNRRTSKKRDGCENISMCWILVFYFRLYLSCRSLLRQAISCMPPDASKKMSGEIGDSFLSHTGRDWLEATGSVGEGYFSWILRPSAPLLNVIHSILDVYLRGTGVVCPPLVYVLNAMAFQRLTDLNRLIKSSKYMLLWNRTRGQQQLKDGAQISSYSKKIKRWKRSLSDFREEARGLTKIMMEFLLSMAKVHLPAFSFDDGIHGDIWIQTLLKSDTQSFAIGFIDKKLLPSTLLWSFCRTVDIWCSHAAKKDLKKFLALLIQAYLSCVTDHESNSRKCNIDKPGHLKKATAHHIALEFLSNTISYEQSFVRRYMASRYCQILQKSASSLFATTEVDLSSSPDWIEVIRAVENSSNVQNGDSLWTGLSRDPAEKGTNIEFAKCRCLLNLLNWMPKEYISSRSTSLYITCILNLERLLVGSLLGWHGFLCSCDALEILRLFVSCRRVLKNIIMASCEENMEGRQSSIASKFSEGSFPLFWLSKSLSAVMGFRHGFPEDIAFEAKNAFFSLMDHTSYVFLTVSKDHYSLVTSRKLCTVKKSSDGGHELYDQKAHNNLQLDPPLNVDAWRSVVQVAETLKEQMQISLATFNKALLDKKVGISPNFLALNKLSSMLSCFQGFLLGASSALGNVYASNNNVRTKLSTSKAESVKKVKSCVDTCQNFISFYLKALFVEDDQLPGVLSEEKAVSTLQCGGDLLGAREASYDVYDDDNDATDEEEMHPAGKKTASGTKKDVKNRDLKRKTHSAIKDLEAFFTKVQNEQLCLKKSLLLEFFRGENIEAAFFLRQLFIASSAILRLNLQIDLISSSWSSIPIFIGISQVLLLEFSSETGMPHPFSFVCLDGVVKFLEELGIYFPQLEPSLSRNLYVKLVDLHLRAIGKCISLQGKKAIIASQDTGLHTKMLPNQMESSESSFSYETYQLEEFKVKLRMSFRSYIRRPSELHFLSAIQAVERAIVGVQEGCQTNYEICLGSLDGGKVSSIVAAGIDCLELILEFVSGHNCLNMVRRHIQSLVACLFNVIVHLQGPKIFYGYVDSTKDYENPDAGSVILMSIEVLTRISGKQSLFHLDASHIAQSLRIPGALFQNLLHLPIFENAVGRKFSVELYNACCRLLCTVLKHHKRETQQCVALLEDSVSVLLHCLEIVNIDSVARKDYFAWELQEAVTCASSLRRVYEEVRQQKDVFGHSLFQFLSRYIWVYCALGPSRNGIRREIDEALRPGVYALIDSCSTDDLQLLHTLFGEGPCRSILASLQHDYKLHFQFEGKV</sequence>
<dbReference type="InterPro" id="IPR052609">
    <property type="entry name" value="Ribosome_Biogenesis_Reg"/>
</dbReference>
<accession>A0AAD2DTD2</accession>
<keyword evidence="4" id="KW-1185">Reference proteome</keyword>
<feature type="region of interest" description="Disordered" evidence="1">
    <location>
        <begin position="1"/>
        <end position="27"/>
    </location>
</feature>